<name>A0A7G0X6H7_LONJA</name>
<keyword evidence="4" id="KW-0539">Nucleus</keyword>
<dbReference type="SUPFAM" id="SSF51197">
    <property type="entry name" value="Clavaminate synthase-like"/>
    <property type="match status" value="1"/>
</dbReference>
<dbReference type="Gene3D" id="2.60.120.650">
    <property type="entry name" value="Cupin"/>
    <property type="match status" value="2"/>
</dbReference>
<feature type="region of interest" description="Disordered" evidence="6">
    <location>
        <begin position="984"/>
        <end position="1005"/>
    </location>
</feature>
<keyword evidence="9" id="KW-0808">Transferase</keyword>
<dbReference type="GO" id="GO:0003712">
    <property type="term" value="F:transcription coregulator activity"/>
    <property type="evidence" value="ECO:0007669"/>
    <property type="project" value="TreeGrafter"/>
</dbReference>
<dbReference type="AlphaFoldDB" id="A0A7G0X6H7"/>
<dbReference type="FunFam" id="2.60.120.650:FF:000033">
    <property type="entry name" value="Transcription factor jumonji (JmjC) domain-containing protein"/>
    <property type="match status" value="1"/>
</dbReference>
<dbReference type="SMART" id="SM00558">
    <property type="entry name" value="JmjC"/>
    <property type="match status" value="1"/>
</dbReference>
<comment type="similarity">
    <text evidence="2">Belongs to the JARID1 histone demethylase family.</text>
</comment>
<dbReference type="GO" id="GO:0032454">
    <property type="term" value="F:histone H3K9 demethylase activity"/>
    <property type="evidence" value="ECO:0007669"/>
    <property type="project" value="InterPro"/>
</dbReference>
<evidence type="ECO:0000256" key="3">
    <source>
        <dbReference type="ARBA" id="ARBA00022723"/>
    </source>
</evidence>
<dbReference type="InterPro" id="IPR001841">
    <property type="entry name" value="Znf_RING"/>
</dbReference>
<dbReference type="GO" id="GO:0006357">
    <property type="term" value="P:regulation of transcription by RNA polymerase II"/>
    <property type="evidence" value="ECO:0007669"/>
    <property type="project" value="TreeGrafter"/>
</dbReference>
<accession>A0A7G0X6H7</accession>
<protein>
    <submittedName>
        <fullName evidence="9">Histone demethylase 2</fullName>
    </submittedName>
</protein>
<dbReference type="EMBL" id="KX812453">
    <property type="protein sequence ID" value="ATB18051.1"/>
    <property type="molecule type" value="mRNA"/>
</dbReference>
<evidence type="ECO:0000313" key="9">
    <source>
        <dbReference type="EMBL" id="ATB18051.1"/>
    </source>
</evidence>
<keyword evidence="9" id="KW-0489">Methyltransferase</keyword>
<dbReference type="GO" id="GO:0008270">
    <property type="term" value="F:zinc ion binding"/>
    <property type="evidence" value="ECO:0007669"/>
    <property type="project" value="UniProtKB-KW"/>
</dbReference>
<feature type="compositionally biased region" description="Basic and acidic residues" evidence="6">
    <location>
        <begin position="110"/>
        <end position="129"/>
    </location>
</feature>
<evidence type="ECO:0000256" key="1">
    <source>
        <dbReference type="ARBA" id="ARBA00004123"/>
    </source>
</evidence>
<feature type="compositionally biased region" description="Basic and acidic residues" evidence="6">
    <location>
        <begin position="1"/>
        <end position="11"/>
    </location>
</feature>
<dbReference type="PANTHER" id="PTHR12549">
    <property type="entry name" value="JMJC DOMAIN-CONTAINING HISTONE DEMETHYLATION PROTEIN"/>
    <property type="match status" value="1"/>
</dbReference>
<comment type="subcellular location">
    <subcellularLocation>
        <location evidence="1">Nucleus</location>
    </subcellularLocation>
</comment>
<dbReference type="InterPro" id="IPR003347">
    <property type="entry name" value="JmjC_dom"/>
</dbReference>
<dbReference type="GO" id="GO:0000118">
    <property type="term" value="C:histone deacetylase complex"/>
    <property type="evidence" value="ECO:0007669"/>
    <property type="project" value="TreeGrafter"/>
</dbReference>
<feature type="compositionally biased region" description="Acidic residues" evidence="6">
    <location>
        <begin position="27"/>
        <end position="45"/>
    </location>
</feature>
<evidence type="ECO:0000256" key="4">
    <source>
        <dbReference type="ARBA" id="ARBA00023242"/>
    </source>
</evidence>
<keyword evidence="5" id="KW-0862">Zinc</keyword>
<dbReference type="PROSITE" id="PS51184">
    <property type="entry name" value="JMJC"/>
    <property type="match status" value="1"/>
</dbReference>
<sequence length="1005" mass="113981">MTFSGEGREELGGANGDLNGKKKEKLEDEIEEDSERDDGIEVDYSEGEKKKKKKARVSKRNNGVVGDGDQVNEPKKRGSKRTKEDVDVNDLEESKHGSSTMSRALRCRRRGESKVPEKPKTARNTIKDDNGNELELESNMCHQCQRNDKGRVVRCLQCKRKRYCVHCMTRWYPKMSEEDFAESCPVCCNNCNCKSCLRLDVPLKDLKRLNLDFSNEEKVEYSKYILHKLLPFLKRLNEEQMTEKEVEAKIQGLPLKDVELKDAKLSLSERIYCNNCKTSIVDFHRSCTHCSYDLCLICCREIRKGHLQGAEEEVVMTYIDRGAAYLHGGKSIDDENISKRTRWSQSSAIPDENNFGENVKSPSDWKVLENGSIPCAPENMGGCGQGILELKYIVYKKLEGVSPQDFVLNLLERAEEISKTHKLEECMGEPCVQHCSCFSSVNEITKENVRKASSREGSGDNYLYCPVAADIQPEDLKHFQYHWFNGEPVIVSDVLETTSGLSWEPMVMWRAFRQITNLNHAQLLDVSAINCLDWCEVDVNVHHFFKGYLEGRFDSEGWPQILKLKDWPPSSLFDERLPRHGAEFISCLPFKEYTHPRDGYLNLAVKLPEKSIKPDMGPKTYIAYGVTQELGRGDSVTKLHCDMSDAVNVLTHTEAVTFTPERLDVIEKLRKKHNAQDQKELLECNIPLTQKVEMQDHDVDVGKVGAKTEELECSSVEQCVENSISDIKGNGDMINVGVGVEGSSNGTCNKEKAIEIGGSGENQSESALRACGIKVGNNTDTVGTDGNDFSGEEEVNGTKIEGLQNMAVEESAEMKMDLNEGVNSAELEDPDGGALWDIFRRQDVPKLEEYLKQHFREFRHFFCCPLPQVVHPIHDQTFYLTIEHKRRLKEEYGIEPWTFVQKVGDAVFIPAGCPHQVRNLKSCIKVALDFVSPENVNECVRLAEDFRILPQNHRAKEDKLEVKKMTLHAVIEAVTELEKLTNGVQHSLESGGKEKEKQRQTRRRA</sequence>
<evidence type="ECO:0000259" key="8">
    <source>
        <dbReference type="PROSITE" id="PS51184"/>
    </source>
</evidence>
<dbReference type="PROSITE" id="PS50089">
    <property type="entry name" value="ZF_RING_2"/>
    <property type="match status" value="1"/>
</dbReference>
<keyword evidence="5" id="KW-0863">Zinc-finger</keyword>
<proteinExistence type="evidence at transcript level"/>
<evidence type="ECO:0000256" key="5">
    <source>
        <dbReference type="PROSITE-ProRule" id="PRU00175"/>
    </source>
</evidence>
<evidence type="ECO:0000259" key="7">
    <source>
        <dbReference type="PROSITE" id="PS50089"/>
    </source>
</evidence>
<dbReference type="GO" id="GO:0008168">
    <property type="term" value="F:methyltransferase activity"/>
    <property type="evidence" value="ECO:0007669"/>
    <property type="project" value="UniProtKB-KW"/>
</dbReference>
<dbReference type="GO" id="GO:0000785">
    <property type="term" value="C:chromatin"/>
    <property type="evidence" value="ECO:0007669"/>
    <property type="project" value="TreeGrafter"/>
</dbReference>
<dbReference type="GO" id="GO:0031490">
    <property type="term" value="F:chromatin DNA binding"/>
    <property type="evidence" value="ECO:0007669"/>
    <property type="project" value="TreeGrafter"/>
</dbReference>
<evidence type="ECO:0000256" key="2">
    <source>
        <dbReference type="ARBA" id="ARBA00006801"/>
    </source>
</evidence>
<organism evidence="9">
    <name type="scientific">Lonicera japonica</name>
    <name type="common">Japanese honeysuckle</name>
    <name type="synonym">Lonicera aureoreticulata</name>
    <dbReference type="NCBI Taxonomy" id="105884"/>
    <lineage>
        <taxon>Eukaryota</taxon>
        <taxon>Viridiplantae</taxon>
        <taxon>Streptophyta</taxon>
        <taxon>Embryophyta</taxon>
        <taxon>Tracheophyta</taxon>
        <taxon>Spermatophyta</taxon>
        <taxon>Magnoliopsida</taxon>
        <taxon>eudicotyledons</taxon>
        <taxon>Gunneridae</taxon>
        <taxon>Pentapetalae</taxon>
        <taxon>asterids</taxon>
        <taxon>campanulids</taxon>
        <taxon>Dipsacales</taxon>
        <taxon>Caprifoliaceae</taxon>
        <taxon>Lonicera</taxon>
    </lineage>
</organism>
<reference evidence="9" key="1">
    <citation type="submission" date="2016-09" db="EMBL/GenBank/DDBJ databases">
        <title>Histone demethylase 2 of Lonicera japonica.</title>
        <authorList>
            <person name="Liu S."/>
        </authorList>
    </citation>
    <scope>NUCLEOTIDE SEQUENCE</scope>
    <source>
        <tissue evidence="9">Flower bud</tissue>
    </source>
</reference>
<evidence type="ECO:0000256" key="6">
    <source>
        <dbReference type="SAM" id="MobiDB-lite"/>
    </source>
</evidence>
<dbReference type="InterPro" id="IPR045109">
    <property type="entry name" value="LSDs-like"/>
</dbReference>
<feature type="domain" description="RING-type" evidence="7">
    <location>
        <begin position="141"/>
        <end position="187"/>
    </location>
</feature>
<feature type="domain" description="JmjC" evidence="8">
    <location>
        <begin position="596"/>
        <end position="947"/>
    </location>
</feature>
<dbReference type="PANTHER" id="PTHR12549:SF11">
    <property type="entry name" value="LYSINE-SPECIFIC DEMETHYLASE JMJ25"/>
    <property type="match status" value="1"/>
</dbReference>
<feature type="region of interest" description="Disordered" evidence="6">
    <location>
        <begin position="1"/>
        <end position="129"/>
    </location>
</feature>
<feature type="compositionally biased region" description="Basic and acidic residues" evidence="6">
    <location>
        <begin position="72"/>
        <end position="96"/>
    </location>
</feature>
<feature type="compositionally biased region" description="Basic residues" evidence="6">
    <location>
        <begin position="50"/>
        <end position="59"/>
    </location>
</feature>
<dbReference type="GO" id="GO:0032259">
    <property type="term" value="P:methylation"/>
    <property type="evidence" value="ECO:0007669"/>
    <property type="project" value="UniProtKB-KW"/>
</dbReference>
<keyword evidence="3" id="KW-0479">Metal-binding</keyword>
<dbReference type="Pfam" id="PF02373">
    <property type="entry name" value="JmjC"/>
    <property type="match status" value="1"/>
</dbReference>